<evidence type="ECO:0000256" key="3">
    <source>
        <dbReference type="ARBA" id="ARBA00022679"/>
    </source>
</evidence>
<dbReference type="EMBL" id="CP040098">
    <property type="protein sequence ID" value="QCQ21742.1"/>
    <property type="molecule type" value="Genomic_DNA"/>
</dbReference>
<evidence type="ECO:0000313" key="8">
    <source>
        <dbReference type="Proteomes" id="UP000298602"/>
    </source>
</evidence>
<dbReference type="InterPro" id="IPR016181">
    <property type="entry name" value="Acyl_CoA_acyltransferase"/>
</dbReference>
<dbReference type="Pfam" id="PF19576">
    <property type="entry name" value="Acyltransf_2"/>
    <property type="match status" value="1"/>
</dbReference>
<dbReference type="Pfam" id="PF13444">
    <property type="entry name" value="Acetyltransf_5"/>
    <property type="match status" value="1"/>
</dbReference>
<dbReference type="KEGG" id="dax:FDQ92_05840"/>
<reference evidence="7 8" key="2">
    <citation type="submission" date="2019-05" db="EMBL/GenBank/DDBJ databases">
        <authorList>
            <person name="Suflita J.M."/>
            <person name="Marks C.R."/>
        </authorList>
    </citation>
    <scope>NUCLEOTIDE SEQUENCE [LARGE SCALE GENOMIC DNA]</scope>
    <source>
        <strain evidence="7 8">ALDC</strain>
    </source>
</reference>
<reference evidence="7 8" key="1">
    <citation type="submission" date="2019-05" db="EMBL/GenBank/DDBJ databases">
        <title>The Complete Genome Sequence of the n-alkane-degrading Desulfoglaeba alkanexedens ALDC reveals multiple alkylsuccinate synthase gene clusters.</title>
        <authorList>
            <person name="Callaghan A.V."/>
            <person name="Davidova I.A."/>
            <person name="Duncan K.E."/>
            <person name="Morris B."/>
            <person name="McInerney M.J."/>
        </authorList>
    </citation>
    <scope>NUCLEOTIDE SEQUENCE [LARGE SCALE GENOMIC DNA]</scope>
    <source>
        <strain evidence="7 8">ALDC</strain>
    </source>
</reference>
<proteinExistence type="predicted"/>
<dbReference type="GO" id="GO:0016746">
    <property type="term" value="F:acyltransferase activity"/>
    <property type="evidence" value="ECO:0007669"/>
    <property type="project" value="UniProtKB-KW"/>
</dbReference>
<dbReference type="AlphaFoldDB" id="A0A4P8L4P0"/>
<keyword evidence="4" id="KW-0443">Lipid metabolism</keyword>
<evidence type="ECO:0000256" key="1">
    <source>
        <dbReference type="ARBA" id="ARBA00005189"/>
    </source>
</evidence>
<dbReference type="InterPro" id="IPR002123">
    <property type="entry name" value="Plipid/glycerol_acylTrfase"/>
</dbReference>
<organism evidence="7 8">
    <name type="scientific">Desulfoglaeba alkanexedens ALDC</name>
    <dbReference type="NCBI Taxonomy" id="980445"/>
    <lineage>
        <taxon>Bacteria</taxon>
        <taxon>Pseudomonadati</taxon>
        <taxon>Thermodesulfobacteriota</taxon>
        <taxon>Syntrophobacteria</taxon>
        <taxon>Syntrophobacterales</taxon>
        <taxon>Syntrophobacteraceae</taxon>
        <taxon>Desulfoglaeba</taxon>
    </lineage>
</organism>
<dbReference type="InterPro" id="IPR052351">
    <property type="entry name" value="Ornithine_N-alpha-AT"/>
</dbReference>
<dbReference type="OrthoDB" id="1113830at2"/>
<keyword evidence="5 7" id="KW-0012">Acyltransferase</keyword>
<dbReference type="SMART" id="SM00563">
    <property type="entry name" value="PlsC"/>
    <property type="match status" value="1"/>
</dbReference>
<keyword evidence="2" id="KW-0444">Lipid biosynthesis</keyword>
<keyword evidence="3 7" id="KW-0808">Transferase</keyword>
<dbReference type="Proteomes" id="UP000298602">
    <property type="component" value="Chromosome"/>
</dbReference>
<evidence type="ECO:0000256" key="4">
    <source>
        <dbReference type="ARBA" id="ARBA00023098"/>
    </source>
</evidence>
<evidence type="ECO:0000256" key="5">
    <source>
        <dbReference type="ARBA" id="ARBA00023315"/>
    </source>
</evidence>
<dbReference type="GO" id="GO:0006629">
    <property type="term" value="P:lipid metabolic process"/>
    <property type="evidence" value="ECO:0007669"/>
    <property type="project" value="UniProtKB-KW"/>
</dbReference>
<keyword evidence="8" id="KW-1185">Reference proteome</keyword>
<comment type="pathway">
    <text evidence="1">Lipid metabolism.</text>
</comment>
<dbReference type="InterPro" id="IPR045746">
    <property type="entry name" value="ACT14924-like_Acyltransf_dom"/>
</dbReference>
<dbReference type="SUPFAM" id="SSF55729">
    <property type="entry name" value="Acyl-CoA N-acyltransferases (Nat)"/>
    <property type="match status" value="1"/>
</dbReference>
<dbReference type="PANTHER" id="PTHR37323:SF1">
    <property type="entry name" value="L-ORNITHINE N(ALPHA)-ACYLTRANSFERASE"/>
    <property type="match status" value="1"/>
</dbReference>
<evidence type="ECO:0000256" key="2">
    <source>
        <dbReference type="ARBA" id="ARBA00022516"/>
    </source>
</evidence>
<gene>
    <name evidence="7" type="ORF">FDQ92_05840</name>
</gene>
<dbReference type="RefSeq" id="WP_137423711.1">
    <property type="nucleotide sequence ID" value="NZ_CP040098.1"/>
</dbReference>
<name>A0A4P8L4P0_9BACT</name>
<feature type="domain" description="Phospholipid/glycerol acyltransferase" evidence="6">
    <location>
        <begin position="86"/>
        <end position="209"/>
    </location>
</feature>
<dbReference type="Gene3D" id="3.40.630.30">
    <property type="match status" value="1"/>
</dbReference>
<sequence length="619" mass="69885">MSSSHRPKIFTLPTVSEANPWRRALYSLLRGSLEHLLSLNRLNRAYRRVSRVDGPLSFLDEVLAILDVTTQIAEREAVRIPATGPLMVVANHPFGAIEGLILARLLLGVRSDVKIMANYLVDCIPELGDLFIPVDPFGHGSAKEKNVRGLREALRWLRNGKTVAVFPAGAVSHLHVRKRTVTDPPWSPTVARLIRKAECAVLPVYFQGCNSVFFQVMGLLHPRLRTVMLPHEVTNKGGKPITVRIGRTVSFEKLAPMKSDAWMMEYLRLKTYALGVRTAGADARLEDSCPRRRAHRGNGVPKPIGGPVEAGELVSEVDRLGRDRLLLESGPYQVFHAEAQRIPRLLQEIGRLREITFREAGEGTGKAIDLDGFDPHYRHLFVWNRERRELVGAYRLGLTDHILQRFGKNGLYTSTLFTFKRPLLDLLNPALELGRSFVRPEYQRSYSPMLLLWKGIGRFVAQHPRYHLLFGPVSINSEYHALSRHLMMTFLRTHRSLPRLSRFVRAKSLRRIAPPLPWDSRRVCCVLSDLEELAALISDIEATQTGLPILLKQYLKLGGRVLGFNVDPRFSNVLDALILVDLTQAKPEWLARYMGKEALARFHAYHGTLPAAKDLARCA</sequence>
<dbReference type="SUPFAM" id="SSF69593">
    <property type="entry name" value="Glycerol-3-phosphate (1)-acyltransferase"/>
    <property type="match status" value="1"/>
</dbReference>
<dbReference type="CDD" id="cd07986">
    <property type="entry name" value="LPLAT_ACT14924-like"/>
    <property type="match status" value="1"/>
</dbReference>
<accession>A0A4P8L4P0</accession>
<evidence type="ECO:0000313" key="7">
    <source>
        <dbReference type="EMBL" id="QCQ21742.1"/>
    </source>
</evidence>
<evidence type="ECO:0000259" key="6">
    <source>
        <dbReference type="SMART" id="SM00563"/>
    </source>
</evidence>
<protein>
    <submittedName>
        <fullName evidence="7">Lysophospholipid acyltransferase family protein</fullName>
    </submittedName>
</protein>
<dbReference type="PANTHER" id="PTHR37323">
    <property type="entry name" value="GCN5-RELATED N-ACETYLTRANSFERASE"/>
    <property type="match status" value="1"/>
</dbReference>